<evidence type="ECO:0000313" key="3">
    <source>
        <dbReference type="Proteomes" id="UP001500305"/>
    </source>
</evidence>
<name>A0ABN3DC55_9ACTN</name>
<feature type="domain" description="Trypsin-co-occurring" evidence="1">
    <location>
        <begin position="18"/>
        <end position="121"/>
    </location>
</feature>
<protein>
    <recommendedName>
        <fullName evidence="1">Trypsin-co-occurring domain-containing protein</fullName>
    </recommendedName>
</protein>
<gene>
    <name evidence="2" type="ORF">GCM10010430_03060</name>
</gene>
<dbReference type="InterPro" id="IPR045794">
    <property type="entry name" value="Trypco1"/>
</dbReference>
<organism evidence="2 3">
    <name type="scientific">Kitasatospora cystarginea</name>
    <dbReference type="NCBI Taxonomy" id="58350"/>
    <lineage>
        <taxon>Bacteria</taxon>
        <taxon>Bacillati</taxon>
        <taxon>Actinomycetota</taxon>
        <taxon>Actinomycetes</taxon>
        <taxon>Kitasatosporales</taxon>
        <taxon>Streptomycetaceae</taxon>
        <taxon>Kitasatospora</taxon>
    </lineage>
</organism>
<evidence type="ECO:0000259" key="1">
    <source>
        <dbReference type="Pfam" id="PF19493"/>
    </source>
</evidence>
<reference evidence="2 3" key="1">
    <citation type="journal article" date="2019" name="Int. J. Syst. Evol. Microbiol.">
        <title>The Global Catalogue of Microorganisms (GCM) 10K type strain sequencing project: providing services to taxonomists for standard genome sequencing and annotation.</title>
        <authorList>
            <consortium name="The Broad Institute Genomics Platform"/>
            <consortium name="The Broad Institute Genome Sequencing Center for Infectious Disease"/>
            <person name="Wu L."/>
            <person name="Ma J."/>
        </authorList>
    </citation>
    <scope>NUCLEOTIDE SEQUENCE [LARGE SCALE GENOMIC DNA]</scope>
    <source>
        <strain evidence="2 3">JCM 7356</strain>
    </source>
</reference>
<comment type="caution">
    <text evidence="2">The sequence shown here is derived from an EMBL/GenBank/DDBJ whole genome shotgun (WGS) entry which is preliminary data.</text>
</comment>
<dbReference type="EMBL" id="BAAATR010000001">
    <property type="protein sequence ID" value="GAA2227105.1"/>
    <property type="molecule type" value="Genomic_DNA"/>
</dbReference>
<sequence>MKAEGEVVPEYAEFVTVGGAVVRVEGAETEGLGDDEPYGMQPVGRGSSAVTAGVERASATFEQALAGVRVAAESALAAFRDGSLKPDAVEIAFGVKLSAEAGALIAKTATDAHLTVKLVWAPERIPAGRDEP</sequence>
<dbReference type="NCBIfam" id="NF041216">
    <property type="entry name" value="CU044_2847_fam"/>
    <property type="match status" value="1"/>
</dbReference>
<dbReference type="Pfam" id="PF19493">
    <property type="entry name" value="Trypco1"/>
    <property type="match status" value="1"/>
</dbReference>
<dbReference type="Proteomes" id="UP001500305">
    <property type="component" value="Unassembled WGS sequence"/>
</dbReference>
<accession>A0ABN3DC55</accession>
<keyword evidence="3" id="KW-1185">Reference proteome</keyword>
<evidence type="ECO:0000313" key="2">
    <source>
        <dbReference type="EMBL" id="GAA2227105.1"/>
    </source>
</evidence>
<proteinExistence type="predicted"/>